<sequence>MVKNLPAMWETQVQSLGQEDPLEEEMVTNSSILAQRIPWTEEPDGLQSMGSQRVRHDRVTNTLVHGIVIFPLLFKIYNSFFTVKCALHPTFIGCMFSTRWKLWESRNCHIVPYVYSSPQHLGVISEHRLS</sequence>
<organism evidence="1 2">
    <name type="scientific">Rangifer tarandus platyrhynchus</name>
    <name type="common">Svalbard reindeer</name>
    <dbReference type="NCBI Taxonomy" id="3082113"/>
    <lineage>
        <taxon>Eukaryota</taxon>
        <taxon>Metazoa</taxon>
        <taxon>Chordata</taxon>
        <taxon>Craniata</taxon>
        <taxon>Vertebrata</taxon>
        <taxon>Euteleostomi</taxon>
        <taxon>Mammalia</taxon>
        <taxon>Eutheria</taxon>
        <taxon>Laurasiatheria</taxon>
        <taxon>Artiodactyla</taxon>
        <taxon>Ruminantia</taxon>
        <taxon>Pecora</taxon>
        <taxon>Cervidae</taxon>
        <taxon>Odocoileinae</taxon>
        <taxon>Rangifer</taxon>
    </lineage>
</organism>
<reference evidence="1" key="1">
    <citation type="submission" date="2023-04" db="EMBL/GenBank/DDBJ databases">
        <authorList>
            <consortium name="ELIXIR-Norway"/>
        </authorList>
    </citation>
    <scope>NUCLEOTIDE SEQUENCE [LARGE SCALE GENOMIC DNA]</scope>
</reference>
<evidence type="ECO:0000313" key="2">
    <source>
        <dbReference type="Proteomes" id="UP001176941"/>
    </source>
</evidence>
<accession>A0ABN8ZC77</accession>
<dbReference type="Proteomes" id="UP001176941">
    <property type="component" value="Chromosome 30"/>
</dbReference>
<gene>
    <name evidence="1" type="ORF">MRATA1EN1_LOCUS20027</name>
</gene>
<name>A0ABN8ZC77_RANTA</name>
<proteinExistence type="predicted"/>
<dbReference type="EMBL" id="OX459966">
    <property type="protein sequence ID" value="CAI9171065.1"/>
    <property type="molecule type" value="Genomic_DNA"/>
</dbReference>
<keyword evidence="2" id="KW-1185">Reference proteome</keyword>
<protein>
    <submittedName>
        <fullName evidence="1">Uncharacterized protein</fullName>
    </submittedName>
</protein>
<evidence type="ECO:0000313" key="1">
    <source>
        <dbReference type="EMBL" id="CAI9171065.1"/>
    </source>
</evidence>